<accession>A0A7I7SMF2</accession>
<evidence type="ECO:0008006" key="3">
    <source>
        <dbReference type="Google" id="ProtNLM"/>
    </source>
</evidence>
<dbReference type="Pfam" id="PF13469">
    <property type="entry name" value="Sulfotransfer_3"/>
    <property type="match status" value="1"/>
</dbReference>
<evidence type="ECO:0000313" key="1">
    <source>
        <dbReference type="EMBL" id="BBY57923.1"/>
    </source>
</evidence>
<dbReference type="Gene3D" id="3.40.50.300">
    <property type="entry name" value="P-loop containing nucleotide triphosphate hydrolases"/>
    <property type="match status" value="1"/>
</dbReference>
<dbReference type="SUPFAM" id="SSF52540">
    <property type="entry name" value="P-loop containing nucleoside triphosphate hydrolases"/>
    <property type="match status" value="1"/>
</dbReference>
<protein>
    <recommendedName>
        <fullName evidence="3">Sulfotransferase</fullName>
    </recommendedName>
</protein>
<dbReference type="KEGG" id="msar:MSAR_10590"/>
<sequence length="274" mass="30778">MRNGIHFISGLPRSGSTLLAGILRQNPRFHAGMTSPVGSMYMGLEQSMSRRNETAVFIDPQQRREVLSGLFTNYYGDIQSSKVVFDTNRLWCAKLPALTQLFPDAKTICCVRDVNWIMDSIERLVRRNAFEPSGMFGFESGGTVFSRISAAASSDGLVGYALDALKDGFFGEQAPSMILVEYEALVSNPGRALKMIYDFVGEPWLAHDFDNVEYAADEFDLALGAPGLHTIRRKVEFIGRQTVLPPQLFHRFDDDMFWRNPEANRHQVTIIRPG</sequence>
<proteinExistence type="predicted"/>
<keyword evidence="2" id="KW-1185">Reference proteome</keyword>
<dbReference type="Proteomes" id="UP000466445">
    <property type="component" value="Chromosome"/>
</dbReference>
<name>A0A7I7SMF2_9MYCO</name>
<dbReference type="EMBL" id="AP022595">
    <property type="protein sequence ID" value="BBY57923.1"/>
    <property type="molecule type" value="Genomic_DNA"/>
</dbReference>
<gene>
    <name evidence="1" type="ORF">MSAR_10590</name>
</gene>
<dbReference type="InterPro" id="IPR027417">
    <property type="entry name" value="P-loop_NTPase"/>
</dbReference>
<dbReference type="RefSeq" id="WP_163695089.1">
    <property type="nucleotide sequence ID" value="NZ_AP022595.1"/>
</dbReference>
<reference evidence="1 2" key="1">
    <citation type="journal article" date="2019" name="Emerg. Microbes Infect.">
        <title>Comprehensive subspecies identification of 175 nontuberculous mycobacteria species based on 7547 genomic profiles.</title>
        <authorList>
            <person name="Matsumoto Y."/>
            <person name="Kinjo T."/>
            <person name="Motooka D."/>
            <person name="Nabeya D."/>
            <person name="Jung N."/>
            <person name="Uechi K."/>
            <person name="Horii T."/>
            <person name="Iida T."/>
            <person name="Fujita J."/>
            <person name="Nakamura S."/>
        </authorList>
    </citation>
    <scope>NUCLEOTIDE SEQUENCE [LARGE SCALE GENOMIC DNA]</scope>
    <source>
        <strain evidence="1 2">JCM 30395</strain>
    </source>
</reference>
<evidence type="ECO:0000313" key="2">
    <source>
        <dbReference type="Proteomes" id="UP000466445"/>
    </source>
</evidence>
<organism evidence="1 2">
    <name type="scientific">Mycolicibacterium sarraceniae</name>
    <dbReference type="NCBI Taxonomy" id="1534348"/>
    <lineage>
        <taxon>Bacteria</taxon>
        <taxon>Bacillati</taxon>
        <taxon>Actinomycetota</taxon>
        <taxon>Actinomycetes</taxon>
        <taxon>Mycobacteriales</taxon>
        <taxon>Mycobacteriaceae</taxon>
        <taxon>Mycolicibacterium</taxon>
    </lineage>
</organism>
<dbReference type="AlphaFoldDB" id="A0A7I7SMF2"/>